<evidence type="ECO:0000256" key="2">
    <source>
        <dbReference type="ARBA" id="ARBA00004496"/>
    </source>
</evidence>
<evidence type="ECO:0000256" key="5">
    <source>
        <dbReference type="ARBA" id="ARBA00022552"/>
    </source>
</evidence>
<dbReference type="NCBIfam" id="TIGR00048">
    <property type="entry name" value="rRNA_mod_RlmN"/>
    <property type="match status" value="1"/>
</dbReference>
<comment type="cofactor">
    <cofactor evidence="1">
        <name>[4Fe-4S] cluster</name>
        <dbReference type="ChEBI" id="CHEBI:49883"/>
    </cofactor>
</comment>
<dbReference type="FunFam" id="3.20.20.70:FF:000014">
    <property type="entry name" value="Probable dual-specificity RNA methyltransferase RlmN"/>
    <property type="match status" value="1"/>
</dbReference>
<sequence length="402" mass="44001">MAAAPPHVRAAPLARALCARASATAAAAVPPKPQSQANSCRALLGLSETDLRQLALDLGQQSYRGKQLHDLLYKSRAKQIQEFNHVPKAFREALLGAGWTVGRSPVHHAVTASDGTAKILLKLEDNRLIETVGIPVNDDNKGSSRLTACVSSQVGCPLRCSFCATGKGGFARNLRPHEIVEQVLAIEEMFKHRVTNVVFMGMGEPMLNLKSVLEAHRCFNKELKIGQRMMTISTVGVPNTIKMLASHKLQSTLAVSLHAPNQKLRETIVPSAKSYPLGALMDDCKSYFLETGRRVSFEYTLLAGTNDEREHAEELAELLRTCGGGYHVNLIPYNPIEGSEYKRPYRKVVQAFVDALEARKITVSVRQTRGLDANAACGQLRNEFQKNPLLESSTSEPNLAPL</sequence>
<dbReference type="PANTHER" id="PTHR30544">
    <property type="entry name" value="23S RRNA METHYLTRANSFERASE"/>
    <property type="match status" value="1"/>
</dbReference>
<keyword evidence="6" id="KW-0489">Methyltransferase</keyword>
<evidence type="ECO:0000259" key="12">
    <source>
        <dbReference type="PROSITE" id="PS51918"/>
    </source>
</evidence>
<name>A0A8T0SDM3_PANVG</name>
<dbReference type="SFLD" id="SFLDG01062">
    <property type="entry name" value="methyltransferase_(Class_A)"/>
    <property type="match status" value="1"/>
</dbReference>
<evidence type="ECO:0000256" key="6">
    <source>
        <dbReference type="ARBA" id="ARBA00022603"/>
    </source>
</evidence>
<dbReference type="GO" id="GO:0005737">
    <property type="term" value="C:cytoplasm"/>
    <property type="evidence" value="ECO:0007669"/>
    <property type="project" value="UniProtKB-SubCell"/>
</dbReference>
<keyword evidence="11" id="KW-0411">Iron-sulfur</keyword>
<dbReference type="AlphaFoldDB" id="A0A8T0SDM3"/>
<dbReference type="InterPro" id="IPR027492">
    <property type="entry name" value="RNA_MTrfase_RlmN"/>
</dbReference>
<evidence type="ECO:0000256" key="4">
    <source>
        <dbReference type="ARBA" id="ARBA00022490"/>
    </source>
</evidence>
<dbReference type="OrthoDB" id="496065at2759"/>
<evidence type="ECO:0000256" key="11">
    <source>
        <dbReference type="ARBA" id="ARBA00023014"/>
    </source>
</evidence>
<dbReference type="EMBL" id="CM029046">
    <property type="protein sequence ID" value="KAG2594469.1"/>
    <property type="molecule type" value="Genomic_DNA"/>
</dbReference>
<evidence type="ECO:0000313" key="13">
    <source>
        <dbReference type="EMBL" id="KAG2594469.1"/>
    </source>
</evidence>
<dbReference type="Gene3D" id="1.10.150.530">
    <property type="match status" value="1"/>
</dbReference>
<dbReference type="PANTHER" id="PTHR30544:SF5">
    <property type="entry name" value="RADICAL SAM CORE DOMAIN-CONTAINING PROTEIN"/>
    <property type="match status" value="1"/>
</dbReference>
<keyword evidence="3" id="KW-0004">4Fe-4S</keyword>
<dbReference type="InterPro" id="IPR058240">
    <property type="entry name" value="rSAM_sf"/>
</dbReference>
<evidence type="ECO:0000256" key="3">
    <source>
        <dbReference type="ARBA" id="ARBA00022485"/>
    </source>
</evidence>
<dbReference type="CDD" id="cd01335">
    <property type="entry name" value="Radical_SAM"/>
    <property type="match status" value="1"/>
</dbReference>
<dbReference type="Gene3D" id="3.20.20.70">
    <property type="entry name" value="Aldolase class I"/>
    <property type="match status" value="1"/>
</dbReference>
<comment type="subcellular location">
    <subcellularLocation>
        <location evidence="2">Cytoplasm</location>
    </subcellularLocation>
</comment>
<keyword evidence="14" id="KW-1185">Reference proteome</keyword>
<evidence type="ECO:0000313" key="14">
    <source>
        <dbReference type="Proteomes" id="UP000823388"/>
    </source>
</evidence>
<dbReference type="SFLD" id="SFLDS00029">
    <property type="entry name" value="Radical_SAM"/>
    <property type="match status" value="1"/>
</dbReference>
<keyword evidence="7" id="KW-0808">Transferase</keyword>
<dbReference type="Proteomes" id="UP000823388">
    <property type="component" value="Chromosome 5N"/>
</dbReference>
<evidence type="ECO:0000256" key="10">
    <source>
        <dbReference type="ARBA" id="ARBA00023004"/>
    </source>
</evidence>
<evidence type="ECO:0000256" key="1">
    <source>
        <dbReference type="ARBA" id="ARBA00001966"/>
    </source>
</evidence>
<keyword evidence="4" id="KW-0963">Cytoplasm</keyword>
<dbReference type="Pfam" id="PF04055">
    <property type="entry name" value="Radical_SAM"/>
    <property type="match status" value="1"/>
</dbReference>
<gene>
    <name evidence="13" type="ORF">PVAP13_5NG648000</name>
</gene>
<accession>A0A8T0SDM3</accession>
<dbReference type="InterPro" id="IPR040072">
    <property type="entry name" value="Methyltransferase_A"/>
</dbReference>
<keyword evidence="9" id="KW-0479">Metal-binding</keyword>
<dbReference type="SUPFAM" id="SSF102114">
    <property type="entry name" value="Radical SAM enzymes"/>
    <property type="match status" value="1"/>
</dbReference>
<dbReference type="GO" id="GO:0008173">
    <property type="term" value="F:RNA methyltransferase activity"/>
    <property type="evidence" value="ECO:0007669"/>
    <property type="project" value="InterPro"/>
</dbReference>
<dbReference type="GO" id="GO:0046872">
    <property type="term" value="F:metal ion binding"/>
    <property type="evidence" value="ECO:0007669"/>
    <property type="project" value="UniProtKB-KW"/>
</dbReference>
<dbReference type="GO" id="GO:0070475">
    <property type="term" value="P:rRNA base methylation"/>
    <property type="evidence" value="ECO:0007669"/>
    <property type="project" value="InterPro"/>
</dbReference>
<proteinExistence type="inferred from homology"/>
<dbReference type="InterPro" id="IPR004383">
    <property type="entry name" value="rRNA_lsu_MTrfase_RlmN/Cfr"/>
</dbReference>
<protein>
    <recommendedName>
        <fullName evidence="12">Radical SAM core domain-containing protein</fullName>
    </recommendedName>
</protein>
<dbReference type="HAMAP" id="MF_01849">
    <property type="entry name" value="RNA_methyltr_RlmN"/>
    <property type="match status" value="1"/>
</dbReference>
<feature type="domain" description="Radical SAM core" evidence="12">
    <location>
        <begin position="142"/>
        <end position="372"/>
    </location>
</feature>
<dbReference type="FunFam" id="1.10.150.530:FF:000009">
    <property type="entry name" value="Putative dual-specificity RNA methyltransferase RlmN"/>
    <property type="match status" value="1"/>
</dbReference>
<reference evidence="13" key="1">
    <citation type="submission" date="2020-05" db="EMBL/GenBank/DDBJ databases">
        <title>WGS assembly of Panicum virgatum.</title>
        <authorList>
            <person name="Lovell J.T."/>
            <person name="Jenkins J."/>
            <person name="Shu S."/>
            <person name="Juenger T.E."/>
            <person name="Schmutz J."/>
        </authorList>
    </citation>
    <scope>NUCLEOTIDE SEQUENCE</scope>
    <source>
        <strain evidence="13">AP13</strain>
    </source>
</reference>
<evidence type="ECO:0000256" key="7">
    <source>
        <dbReference type="ARBA" id="ARBA00022679"/>
    </source>
</evidence>
<evidence type="ECO:0000256" key="8">
    <source>
        <dbReference type="ARBA" id="ARBA00022691"/>
    </source>
</evidence>
<dbReference type="SFLD" id="SFLDF00275">
    <property type="entry name" value="adenosine_C2_methyltransferase"/>
    <property type="match status" value="1"/>
</dbReference>
<keyword evidence="5" id="KW-0698">rRNA processing</keyword>
<keyword evidence="8" id="KW-0949">S-adenosyl-L-methionine</keyword>
<evidence type="ECO:0000256" key="9">
    <source>
        <dbReference type="ARBA" id="ARBA00022723"/>
    </source>
</evidence>
<dbReference type="PIRSF" id="PIRSF006004">
    <property type="entry name" value="CHP00048"/>
    <property type="match status" value="1"/>
</dbReference>
<keyword evidence="10" id="KW-0408">Iron</keyword>
<organism evidence="13 14">
    <name type="scientific">Panicum virgatum</name>
    <name type="common">Blackwell switchgrass</name>
    <dbReference type="NCBI Taxonomy" id="38727"/>
    <lineage>
        <taxon>Eukaryota</taxon>
        <taxon>Viridiplantae</taxon>
        <taxon>Streptophyta</taxon>
        <taxon>Embryophyta</taxon>
        <taxon>Tracheophyta</taxon>
        <taxon>Spermatophyta</taxon>
        <taxon>Magnoliopsida</taxon>
        <taxon>Liliopsida</taxon>
        <taxon>Poales</taxon>
        <taxon>Poaceae</taxon>
        <taxon>PACMAD clade</taxon>
        <taxon>Panicoideae</taxon>
        <taxon>Panicodae</taxon>
        <taxon>Paniceae</taxon>
        <taxon>Panicinae</taxon>
        <taxon>Panicum</taxon>
        <taxon>Panicum sect. Hiantes</taxon>
    </lineage>
</organism>
<dbReference type="PROSITE" id="PS51918">
    <property type="entry name" value="RADICAL_SAM"/>
    <property type="match status" value="1"/>
</dbReference>
<dbReference type="InterPro" id="IPR007197">
    <property type="entry name" value="rSAM"/>
</dbReference>
<dbReference type="GO" id="GO:0030488">
    <property type="term" value="P:tRNA methylation"/>
    <property type="evidence" value="ECO:0007669"/>
    <property type="project" value="InterPro"/>
</dbReference>
<dbReference type="GO" id="GO:0051539">
    <property type="term" value="F:4 iron, 4 sulfur cluster binding"/>
    <property type="evidence" value="ECO:0007669"/>
    <property type="project" value="UniProtKB-KW"/>
</dbReference>
<comment type="caution">
    <text evidence="13">The sequence shown here is derived from an EMBL/GenBank/DDBJ whole genome shotgun (WGS) entry which is preliminary data.</text>
</comment>
<dbReference type="InterPro" id="IPR013785">
    <property type="entry name" value="Aldolase_TIM"/>
</dbReference>